<protein>
    <submittedName>
        <fullName evidence="1">Uncharacterized protein</fullName>
    </submittedName>
</protein>
<organism evidence="1 2">
    <name type="scientific">Monascus purpureus</name>
    <name type="common">Red mold</name>
    <name type="synonym">Monascus anka</name>
    <dbReference type="NCBI Taxonomy" id="5098"/>
    <lineage>
        <taxon>Eukaryota</taxon>
        <taxon>Fungi</taxon>
        <taxon>Dikarya</taxon>
        <taxon>Ascomycota</taxon>
        <taxon>Pezizomycotina</taxon>
        <taxon>Eurotiomycetes</taxon>
        <taxon>Eurotiomycetidae</taxon>
        <taxon>Eurotiales</taxon>
        <taxon>Aspergillaceae</taxon>
        <taxon>Monascus</taxon>
    </lineage>
</organism>
<dbReference type="Proteomes" id="UP000319663">
    <property type="component" value="Unassembled WGS sequence"/>
</dbReference>
<dbReference type="EMBL" id="VIFY01000096">
    <property type="protein sequence ID" value="TQB70759.1"/>
    <property type="molecule type" value="Genomic_DNA"/>
</dbReference>
<reference evidence="1 2" key="1">
    <citation type="submission" date="2019-06" db="EMBL/GenBank/DDBJ databases">
        <title>Wine fermentation using esterase from Monascus purpureus.</title>
        <authorList>
            <person name="Geng C."/>
            <person name="Zhang Y."/>
        </authorList>
    </citation>
    <scope>NUCLEOTIDE SEQUENCE [LARGE SCALE GENOMIC DNA]</scope>
    <source>
        <strain evidence="1">HQ1</strain>
    </source>
</reference>
<evidence type="ECO:0000313" key="2">
    <source>
        <dbReference type="Proteomes" id="UP000319663"/>
    </source>
</evidence>
<dbReference type="OrthoDB" id="3940621at2759"/>
<comment type="caution">
    <text evidence="1">The sequence shown here is derived from an EMBL/GenBank/DDBJ whole genome shotgun (WGS) entry which is preliminary data.</text>
</comment>
<accession>A0A507QQN8</accession>
<proteinExistence type="predicted"/>
<sequence length="434" mass="50406">MQTYLGNFIKLPYELRLMIWEELRPHGQDKTTAGTASSKQSRRIPKSGLSILRANRGLHDEIHRPLYQNMVMAFEISPLYERDVWITANCRQGQAVWKLQNEDDAVGRGFLDLPYDRVDVVVDIFAPDNRDQAQLVCLWGKINRFVDFMGGTQRNKKEKNIRDMTIRFQKNTITGSDWYDYANEMMIVSAINIATCEHLPMKAFDPINGMHYYSNSDVAFTPFLRLRNAQSITVTAHSEVLYKALNWDLINLRNSNNNNPAAADMNIKRANLHLNYTLDLSLDILPSQTASMLRLNRFASWFPKGHSGTSAYETTLLLILHELPDLVHHFDPHLDMITYRLQALLALNPERRKWNTRRRHRHKQGWNPMAWAQAFPDGIPAFGTRGWKRIVGRIGDFDTDGGVGEAVWGDYFDKGAFYLRFRDEIMRFRERMHQ</sequence>
<name>A0A507QQN8_MONPU</name>
<evidence type="ECO:0000313" key="1">
    <source>
        <dbReference type="EMBL" id="TQB70759.1"/>
    </source>
</evidence>
<keyword evidence="2" id="KW-1185">Reference proteome</keyword>
<dbReference type="STRING" id="5098.A0A507QQN8"/>
<gene>
    <name evidence="1" type="ORF">MPDQ_008106</name>
</gene>
<dbReference type="AlphaFoldDB" id="A0A507QQN8"/>